<proteinExistence type="predicted"/>
<evidence type="ECO:0000313" key="3">
    <source>
        <dbReference type="Proteomes" id="UP000199408"/>
    </source>
</evidence>
<feature type="region of interest" description="Disordered" evidence="1">
    <location>
        <begin position="261"/>
        <end position="314"/>
    </location>
</feature>
<organism evidence="2 3">
    <name type="scientific">Micromonospora halophytica</name>
    <dbReference type="NCBI Taxonomy" id="47864"/>
    <lineage>
        <taxon>Bacteria</taxon>
        <taxon>Bacillati</taxon>
        <taxon>Actinomycetota</taxon>
        <taxon>Actinomycetes</taxon>
        <taxon>Micromonosporales</taxon>
        <taxon>Micromonosporaceae</taxon>
        <taxon>Micromonospora</taxon>
    </lineage>
</organism>
<reference evidence="3" key="1">
    <citation type="submission" date="2016-06" db="EMBL/GenBank/DDBJ databases">
        <authorList>
            <person name="Varghese N."/>
        </authorList>
    </citation>
    <scope>NUCLEOTIDE SEQUENCE [LARGE SCALE GENOMIC DNA]</scope>
    <source>
        <strain evidence="3">DSM 43171</strain>
    </source>
</reference>
<feature type="region of interest" description="Disordered" evidence="1">
    <location>
        <begin position="68"/>
        <end position="94"/>
    </location>
</feature>
<dbReference type="Proteomes" id="UP000199408">
    <property type="component" value="Unassembled WGS sequence"/>
</dbReference>
<dbReference type="STRING" id="47864.GA0070560_11062"/>
<accession>A0A1C5ID90</accession>
<dbReference type="AlphaFoldDB" id="A0A1C5ID90"/>
<dbReference type="EMBL" id="FMDN01000010">
    <property type="protein sequence ID" value="SCG56155.1"/>
    <property type="molecule type" value="Genomic_DNA"/>
</dbReference>
<evidence type="ECO:0000256" key="1">
    <source>
        <dbReference type="SAM" id="MobiDB-lite"/>
    </source>
</evidence>
<name>A0A1C5ID90_9ACTN</name>
<protein>
    <submittedName>
        <fullName evidence="2">Uncharacterized protein</fullName>
    </submittedName>
</protein>
<keyword evidence="3" id="KW-1185">Reference proteome</keyword>
<gene>
    <name evidence="2" type="ORF">GA0070560_11062</name>
</gene>
<sequence>MMHHSAPECTEDQRYVTRVIDPEGDCPLTSCAVRWRSAPRGILGAQVAQGRRLRHPRLLHLCQQLRSPPPVRRHHAPGGHGLRPENNRLVRLPGCDQGKTKVETGRCGPAGPHSPVAVRVQVGQHRPRYLLGTWVTCPCQSGGRVRGGLGRVVAVVVLGSLRNGQIRRQPLYPVQHSPGRTDIPHPRPRTSLLSSRLNAGRAALRSDPLSLVGKIECPPIVTLSQHVPSPGFQTPCLNLRVLRVFGKITSGLQMCSRRMPLPQVDVNGGPQHRQPAASNQQPSPLSKRDPSIQQPPDIGEVPPHQRQQISRSHRRIGTGEVIDALLNPVDHVPADIAGGNSRPQLPGLSRMVDRRIDQASKLASCVENSVQVARRIDRWSLEPCLQLVQMALTPMGELPERPKRQTTLLPKLTQSYTEAQVDGRSHNVAPRLRVQANSFGRDPASHRFDGTPTLMHR</sequence>
<evidence type="ECO:0000313" key="2">
    <source>
        <dbReference type="EMBL" id="SCG56155.1"/>
    </source>
</evidence>